<name>A0A9P4IEI9_9PEZI</name>
<proteinExistence type="predicted"/>
<organism evidence="2 3">
    <name type="scientific">Rhizodiscina lignyota</name>
    <dbReference type="NCBI Taxonomy" id="1504668"/>
    <lineage>
        <taxon>Eukaryota</taxon>
        <taxon>Fungi</taxon>
        <taxon>Dikarya</taxon>
        <taxon>Ascomycota</taxon>
        <taxon>Pezizomycotina</taxon>
        <taxon>Dothideomycetes</taxon>
        <taxon>Pleosporomycetidae</taxon>
        <taxon>Aulographales</taxon>
        <taxon>Rhizodiscinaceae</taxon>
        <taxon>Rhizodiscina</taxon>
    </lineage>
</organism>
<accession>A0A9P4IEI9</accession>
<evidence type="ECO:0000313" key="2">
    <source>
        <dbReference type="EMBL" id="KAF2097800.1"/>
    </source>
</evidence>
<dbReference type="OrthoDB" id="10254945at2759"/>
<feature type="region of interest" description="Disordered" evidence="1">
    <location>
        <begin position="1"/>
        <end position="29"/>
    </location>
</feature>
<evidence type="ECO:0000313" key="3">
    <source>
        <dbReference type="Proteomes" id="UP000799772"/>
    </source>
</evidence>
<gene>
    <name evidence="2" type="ORF">NA57DRAFT_56983</name>
</gene>
<feature type="compositionally biased region" description="Basic and acidic residues" evidence="1">
    <location>
        <begin position="1"/>
        <end position="11"/>
    </location>
</feature>
<reference evidence="2" key="1">
    <citation type="journal article" date="2020" name="Stud. Mycol.">
        <title>101 Dothideomycetes genomes: a test case for predicting lifestyles and emergence of pathogens.</title>
        <authorList>
            <person name="Haridas S."/>
            <person name="Albert R."/>
            <person name="Binder M."/>
            <person name="Bloem J."/>
            <person name="Labutti K."/>
            <person name="Salamov A."/>
            <person name="Andreopoulos B."/>
            <person name="Baker S."/>
            <person name="Barry K."/>
            <person name="Bills G."/>
            <person name="Bluhm B."/>
            <person name="Cannon C."/>
            <person name="Castanera R."/>
            <person name="Culley D."/>
            <person name="Daum C."/>
            <person name="Ezra D."/>
            <person name="Gonzalez J."/>
            <person name="Henrissat B."/>
            <person name="Kuo A."/>
            <person name="Liang C."/>
            <person name="Lipzen A."/>
            <person name="Lutzoni F."/>
            <person name="Magnuson J."/>
            <person name="Mondo S."/>
            <person name="Nolan M."/>
            <person name="Ohm R."/>
            <person name="Pangilinan J."/>
            <person name="Park H.-J."/>
            <person name="Ramirez L."/>
            <person name="Alfaro M."/>
            <person name="Sun H."/>
            <person name="Tritt A."/>
            <person name="Yoshinaga Y."/>
            <person name="Zwiers L.-H."/>
            <person name="Turgeon B."/>
            <person name="Goodwin S."/>
            <person name="Spatafora J."/>
            <person name="Crous P."/>
            <person name="Grigoriev I."/>
        </authorList>
    </citation>
    <scope>NUCLEOTIDE SEQUENCE</scope>
    <source>
        <strain evidence="2">CBS 133067</strain>
    </source>
</reference>
<sequence length="411" mass="47003">MNSHNDKKNQKQEGTPAAEVGSNGDNDLPSVVKDVHRVVLTSVASDTVREKAVKNPVVGCRQTWHLRELRKKGIIGQRACKEPNLSNAIHPIFAFTTAVWIENTNFQVSQDIYDFFSPALRLASRFIVEDNCLSWWRPLAVGNLDPAARYLKKPGMVRDNVDMIEKTISSMPGHVKFCFDSMEKAYAESGRIWEDEKRKYSRYLPASRCRDSHVRLDSKFHDFARIVLGQRNSSKQCGSKKRRSADDIPIIERDQILRVQYLFALTVVHELTHSMWQLRAGAKLFIHTDGQPHEPYYKAEEEYRELGHSWEENVIGFEPSDMPDTLVDGIEELGVDGVDELCRFGISGVTPVCTTGERKSIPYYHNPLRMDWISSWFQEETWEVVQRDGLTAVDEPLRDLAIYIQPQSGSC</sequence>
<protein>
    <submittedName>
        <fullName evidence="2">Uncharacterized protein</fullName>
    </submittedName>
</protein>
<dbReference type="Proteomes" id="UP000799772">
    <property type="component" value="Unassembled WGS sequence"/>
</dbReference>
<evidence type="ECO:0000256" key="1">
    <source>
        <dbReference type="SAM" id="MobiDB-lite"/>
    </source>
</evidence>
<dbReference type="AlphaFoldDB" id="A0A9P4IEI9"/>
<dbReference type="EMBL" id="ML978127">
    <property type="protein sequence ID" value="KAF2097800.1"/>
    <property type="molecule type" value="Genomic_DNA"/>
</dbReference>
<comment type="caution">
    <text evidence="2">The sequence shown here is derived from an EMBL/GenBank/DDBJ whole genome shotgun (WGS) entry which is preliminary data.</text>
</comment>
<keyword evidence="3" id="KW-1185">Reference proteome</keyword>